<reference evidence="6" key="2">
    <citation type="submission" date="2025-09" db="UniProtKB">
        <authorList>
            <consortium name="Ensembl"/>
        </authorList>
    </citation>
    <scope>IDENTIFICATION</scope>
</reference>
<dbReference type="AlphaFoldDB" id="A0A8C0UKY1"/>
<keyword evidence="2" id="KW-0456">Lyase</keyword>
<dbReference type="InterPro" id="IPR017939">
    <property type="entry name" value="G-Glutamylcylcotransferase"/>
</dbReference>
<protein>
    <recommendedName>
        <fullName evidence="1">gamma-glutamylcyclotransferase</fullName>
        <ecNumber evidence="1">4.3.2.9</ecNumber>
    </recommendedName>
</protein>
<feature type="binding site" evidence="4">
    <location>
        <position position="167"/>
    </location>
    <ligand>
        <name>substrate</name>
    </ligand>
</feature>
<keyword evidence="5" id="KW-1133">Transmembrane helix</keyword>
<dbReference type="InterPro" id="IPR013024">
    <property type="entry name" value="GGCT-like"/>
</dbReference>
<dbReference type="GO" id="GO:0003839">
    <property type="term" value="F:gamma-glutamylcyclotransferase activity"/>
    <property type="evidence" value="ECO:0007669"/>
    <property type="project" value="UniProtKB-EC"/>
</dbReference>
<dbReference type="EC" id="4.3.2.9" evidence="1"/>
<dbReference type="Gene3D" id="3.10.490.10">
    <property type="entry name" value="Gamma-glutamyl cyclotransferase-like"/>
    <property type="match status" value="1"/>
</dbReference>
<feature type="active site" description="Proton acceptor" evidence="3">
    <location>
        <position position="126"/>
    </location>
</feature>
<dbReference type="Pfam" id="PF13772">
    <property type="entry name" value="AIG2_2"/>
    <property type="match status" value="1"/>
</dbReference>
<sequence>MLFSKGGEALEQVAQRSCGRPIPGNVQDQLGWGLEQTSLVGGVPGPGEELSLHCVIGRWELSLMEIDSLHCFHLQDFKLEFGHHQGRTSSVWHGGTATIAQSPGDEVWGIVWKMNTCNLSSLDKQEGVEDGIYVPIEVNVHTQAGKVLTCRSYQMKDYVSGPPSPQYKKVGESVLSITESFIFFFLLIIGYLHGCKTEWLAN</sequence>
<evidence type="ECO:0000256" key="5">
    <source>
        <dbReference type="SAM" id="Phobius"/>
    </source>
</evidence>
<dbReference type="PANTHER" id="PTHR12935:SF0">
    <property type="entry name" value="GAMMA-GLUTAMYLCYCLOTRANSFERASE"/>
    <property type="match status" value="1"/>
</dbReference>
<organism evidence="6 7">
    <name type="scientific">Cyanistes caeruleus</name>
    <name type="common">Eurasian blue tit</name>
    <name type="synonym">Parus caeruleus</name>
    <dbReference type="NCBI Taxonomy" id="156563"/>
    <lineage>
        <taxon>Eukaryota</taxon>
        <taxon>Metazoa</taxon>
        <taxon>Chordata</taxon>
        <taxon>Craniata</taxon>
        <taxon>Vertebrata</taxon>
        <taxon>Euteleostomi</taxon>
        <taxon>Archelosauria</taxon>
        <taxon>Archosauria</taxon>
        <taxon>Dinosauria</taxon>
        <taxon>Saurischia</taxon>
        <taxon>Theropoda</taxon>
        <taxon>Coelurosauria</taxon>
        <taxon>Aves</taxon>
        <taxon>Neognathae</taxon>
        <taxon>Neoaves</taxon>
        <taxon>Telluraves</taxon>
        <taxon>Australaves</taxon>
        <taxon>Passeriformes</taxon>
        <taxon>Paridae</taxon>
        <taxon>Cyanistes</taxon>
    </lineage>
</organism>
<dbReference type="InterPro" id="IPR036568">
    <property type="entry name" value="GGCT-like_sf"/>
</dbReference>
<dbReference type="SUPFAM" id="SSF110857">
    <property type="entry name" value="Gamma-glutamyl cyclotransferase-like"/>
    <property type="match status" value="1"/>
</dbReference>
<reference evidence="6" key="1">
    <citation type="submission" date="2025-08" db="UniProtKB">
        <authorList>
            <consortium name="Ensembl"/>
        </authorList>
    </citation>
    <scope>IDENTIFICATION</scope>
</reference>
<name>A0A8C0UKY1_CYACU</name>
<evidence type="ECO:0000256" key="3">
    <source>
        <dbReference type="PIRSR" id="PIRSR617939-1"/>
    </source>
</evidence>
<evidence type="ECO:0000256" key="1">
    <source>
        <dbReference type="ARBA" id="ARBA00012346"/>
    </source>
</evidence>
<keyword evidence="5" id="KW-0472">Membrane</keyword>
<evidence type="ECO:0000313" key="7">
    <source>
        <dbReference type="Proteomes" id="UP000694410"/>
    </source>
</evidence>
<proteinExistence type="predicted"/>
<evidence type="ECO:0000313" key="6">
    <source>
        <dbReference type="Ensembl" id="ENSCCEP00000009058.1"/>
    </source>
</evidence>
<accession>A0A8C0UKY1</accession>
<keyword evidence="7" id="KW-1185">Reference proteome</keyword>
<dbReference type="Ensembl" id="ENSCCET00000014380.1">
    <property type="protein sequence ID" value="ENSCCEP00000009058.1"/>
    <property type="gene ID" value="ENSCCEG00000009251.1"/>
</dbReference>
<keyword evidence="5" id="KW-0812">Transmembrane</keyword>
<dbReference type="PANTHER" id="PTHR12935">
    <property type="entry name" value="GAMMA-GLUTAMYLCYCLOTRANSFERASE"/>
    <property type="match status" value="1"/>
</dbReference>
<feature type="transmembrane region" description="Helical" evidence="5">
    <location>
        <begin position="174"/>
        <end position="193"/>
    </location>
</feature>
<dbReference type="Proteomes" id="UP000694410">
    <property type="component" value="Unplaced"/>
</dbReference>
<dbReference type="CDD" id="cd06661">
    <property type="entry name" value="GGCT_like"/>
    <property type="match status" value="1"/>
</dbReference>
<evidence type="ECO:0000256" key="4">
    <source>
        <dbReference type="PIRSR" id="PIRSR617939-2"/>
    </source>
</evidence>
<evidence type="ECO:0000256" key="2">
    <source>
        <dbReference type="ARBA" id="ARBA00023239"/>
    </source>
</evidence>